<evidence type="ECO:0000256" key="4">
    <source>
        <dbReference type="SAM" id="SignalP"/>
    </source>
</evidence>
<feature type="signal peptide" evidence="4">
    <location>
        <begin position="1"/>
        <end position="22"/>
    </location>
</feature>
<evidence type="ECO:0000313" key="5">
    <source>
        <dbReference type="EMBL" id="CAE0704780.1"/>
    </source>
</evidence>
<reference evidence="6" key="2">
    <citation type="submission" date="2021-11" db="EMBL/GenBank/DDBJ databases">
        <authorList>
            <consortium name="Genoscope - CEA"/>
            <person name="William W."/>
        </authorList>
    </citation>
    <scope>NUCLEOTIDE SEQUENCE</scope>
</reference>
<evidence type="ECO:0000313" key="7">
    <source>
        <dbReference type="Proteomes" id="UP000789595"/>
    </source>
</evidence>
<evidence type="ECO:0000256" key="1">
    <source>
        <dbReference type="ARBA" id="ARBA00013260"/>
    </source>
</evidence>
<dbReference type="InterPro" id="IPR002833">
    <property type="entry name" value="PTH2"/>
</dbReference>
<dbReference type="AlphaFoldDB" id="A0A7S4ED74"/>
<dbReference type="Pfam" id="PF01981">
    <property type="entry name" value="PTH2"/>
    <property type="match status" value="1"/>
</dbReference>
<comment type="catalytic activity">
    <reaction evidence="3">
        <text>an N-acyl-L-alpha-aminoacyl-tRNA + H2O = an N-acyl-L-amino acid + a tRNA + H(+)</text>
        <dbReference type="Rhea" id="RHEA:54448"/>
        <dbReference type="Rhea" id="RHEA-COMP:10123"/>
        <dbReference type="Rhea" id="RHEA-COMP:13883"/>
        <dbReference type="ChEBI" id="CHEBI:15377"/>
        <dbReference type="ChEBI" id="CHEBI:15378"/>
        <dbReference type="ChEBI" id="CHEBI:59874"/>
        <dbReference type="ChEBI" id="CHEBI:78442"/>
        <dbReference type="ChEBI" id="CHEBI:138191"/>
        <dbReference type="EC" id="3.1.1.29"/>
    </reaction>
</comment>
<organism evidence="5">
    <name type="scientific">Pelagomonas calceolata</name>
    <dbReference type="NCBI Taxonomy" id="35677"/>
    <lineage>
        <taxon>Eukaryota</taxon>
        <taxon>Sar</taxon>
        <taxon>Stramenopiles</taxon>
        <taxon>Ochrophyta</taxon>
        <taxon>Pelagophyceae</taxon>
        <taxon>Pelagomonadales</taxon>
        <taxon>Pelagomonadaceae</taxon>
        <taxon>Pelagomonas</taxon>
    </lineage>
</organism>
<name>A0A7S4ED74_9STRA</name>
<evidence type="ECO:0000256" key="3">
    <source>
        <dbReference type="ARBA" id="ARBA00048707"/>
    </source>
</evidence>
<evidence type="ECO:0000313" key="6">
    <source>
        <dbReference type="EMBL" id="CAH0372784.1"/>
    </source>
</evidence>
<dbReference type="PANTHER" id="PTHR46194">
    <property type="entry name" value="PEPTIDYL-TRNA HYDROLASE PTRHD1-RELATED"/>
    <property type="match status" value="1"/>
</dbReference>
<protein>
    <recommendedName>
        <fullName evidence="1">peptidyl-tRNA hydrolase</fullName>
        <ecNumber evidence="1">3.1.1.29</ecNumber>
    </recommendedName>
</protein>
<dbReference type="EMBL" id="CAKKNE010000003">
    <property type="protein sequence ID" value="CAH0372784.1"/>
    <property type="molecule type" value="Genomic_DNA"/>
</dbReference>
<dbReference type="SUPFAM" id="SSF102462">
    <property type="entry name" value="Peptidyl-tRNA hydrolase II"/>
    <property type="match status" value="1"/>
</dbReference>
<dbReference type="OrthoDB" id="201213at2759"/>
<dbReference type="InterPro" id="IPR023476">
    <property type="entry name" value="Pep_tRNA_hydro_II_dom_sf"/>
</dbReference>
<proteinExistence type="predicted"/>
<feature type="chain" id="PRO_5035594016" description="peptidyl-tRNA hydrolase" evidence="4">
    <location>
        <begin position="23"/>
        <end position="177"/>
    </location>
</feature>
<reference evidence="5" key="1">
    <citation type="submission" date="2021-01" db="EMBL/GenBank/DDBJ databases">
        <authorList>
            <person name="Corre E."/>
            <person name="Pelletier E."/>
            <person name="Niang G."/>
            <person name="Scheremetjew M."/>
            <person name="Finn R."/>
            <person name="Kale V."/>
            <person name="Holt S."/>
            <person name="Cochrane G."/>
            <person name="Meng A."/>
            <person name="Brown T."/>
            <person name="Cohen L."/>
        </authorList>
    </citation>
    <scope>NUCLEOTIDE SEQUENCE</scope>
    <source>
        <strain evidence="5">CCMP1756</strain>
    </source>
</reference>
<accession>A0A7S4ED74</accession>
<dbReference type="EC" id="3.1.1.29" evidence="1"/>
<dbReference type="Gene3D" id="3.40.1490.10">
    <property type="entry name" value="Bit1"/>
    <property type="match status" value="1"/>
</dbReference>
<dbReference type="InterPro" id="IPR042237">
    <property type="entry name" value="PTRHD1"/>
</dbReference>
<keyword evidence="2" id="KW-0378">Hydrolase</keyword>
<dbReference type="GO" id="GO:0004045">
    <property type="term" value="F:peptidyl-tRNA hydrolase activity"/>
    <property type="evidence" value="ECO:0007669"/>
    <property type="project" value="UniProtKB-EC"/>
</dbReference>
<gene>
    <name evidence="5" type="ORF">PCAL00307_LOCUS20228</name>
    <name evidence="6" type="ORF">PECAL_3P28240</name>
</gene>
<sequence>MHLCLTTRACLLPLLRTSAGLAGRACATRRLSSALMGEAEHDPLVQYIVLRRDLQETEGWPLGALVAQGSHAAVAAVAEHWDTPACRAYVAPDAIKRMTKAVLEVKGELQLRGLAAKLEEGGAAHVLWVEQPENFPTCLATAPARKSTLAPFFKKCRLSSWHDVKAISGAQQAPEGT</sequence>
<dbReference type="Proteomes" id="UP000789595">
    <property type="component" value="Unassembled WGS sequence"/>
</dbReference>
<evidence type="ECO:0000256" key="2">
    <source>
        <dbReference type="ARBA" id="ARBA00022801"/>
    </source>
</evidence>
<keyword evidence="7" id="KW-1185">Reference proteome</keyword>
<keyword evidence="4" id="KW-0732">Signal</keyword>
<dbReference type="PANTHER" id="PTHR46194:SF1">
    <property type="entry name" value="PEPTIDYL-TRNA HYDROLASE PTRHD1-RELATED"/>
    <property type="match status" value="1"/>
</dbReference>
<dbReference type="EMBL" id="HBIW01023483">
    <property type="protein sequence ID" value="CAE0704780.1"/>
    <property type="molecule type" value="Transcribed_RNA"/>
</dbReference>